<evidence type="ECO:0000259" key="5">
    <source>
        <dbReference type="Pfam" id="PF00900"/>
    </source>
</evidence>
<evidence type="ECO:0000256" key="1">
    <source>
        <dbReference type="ARBA" id="ARBA00022730"/>
    </source>
</evidence>
<dbReference type="Gene3D" id="3.10.290.10">
    <property type="entry name" value="RNA-binding S4 domain"/>
    <property type="match status" value="1"/>
</dbReference>
<dbReference type="GO" id="GO:0019843">
    <property type="term" value="F:rRNA binding"/>
    <property type="evidence" value="ECO:0007669"/>
    <property type="project" value="UniProtKB-KW"/>
</dbReference>
<dbReference type="Proteomes" id="UP001202328">
    <property type="component" value="Unassembled WGS sequence"/>
</dbReference>
<accession>A0AAD4XJY8</accession>
<name>A0AAD4XJY8_9MAGN</name>
<dbReference type="GO" id="GO:0006412">
    <property type="term" value="P:translation"/>
    <property type="evidence" value="ECO:0007669"/>
    <property type="project" value="InterPro"/>
</dbReference>
<sequence length="55" mass="6386">MQRHILVDGKVRTYKTYPSGFMDVVSIPNTNENFHLLYETKGCFRLHSIKDGEAK</sequence>
<dbReference type="InterPro" id="IPR000876">
    <property type="entry name" value="Ribosomal_eS4"/>
</dbReference>
<keyword evidence="1" id="KW-0699">rRNA-binding</keyword>
<evidence type="ECO:0000313" key="7">
    <source>
        <dbReference type="Proteomes" id="UP001202328"/>
    </source>
</evidence>
<dbReference type="Pfam" id="PF00900">
    <property type="entry name" value="Ribosomal_S4e"/>
    <property type="match status" value="1"/>
</dbReference>
<keyword evidence="2" id="KW-0694">RNA-binding</keyword>
<gene>
    <name evidence="6" type="ORF">MKW98_001146</name>
</gene>
<evidence type="ECO:0000313" key="6">
    <source>
        <dbReference type="EMBL" id="KAI3919890.1"/>
    </source>
</evidence>
<evidence type="ECO:0000256" key="4">
    <source>
        <dbReference type="ARBA" id="ARBA00023274"/>
    </source>
</evidence>
<dbReference type="AlphaFoldDB" id="A0AAD4XJY8"/>
<dbReference type="CDD" id="cd00165">
    <property type="entry name" value="S4"/>
    <property type="match status" value="1"/>
</dbReference>
<keyword evidence="3" id="KW-0689">Ribosomal protein</keyword>
<dbReference type="GO" id="GO:0022627">
    <property type="term" value="C:cytosolic small ribosomal subunit"/>
    <property type="evidence" value="ECO:0007669"/>
    <property type="project" value="TreeGrafter"/>
</dbReference>
<feature type="domain" description="Small ribosomal subunit protein eS4 central region" evidence="5">
    <location>
        <begin position="30"/>
        <end position="55"/>
    </location>
</feature>
<feature type="non-terminal residue" evidence="6">
    <location>
        <position position="55"/>
    </location>
</feature>
<dbReference type="EMBL" id="JAJJMB010008870">
    <property type="protein sequence ID" value="KAI3919890.1"/>
    <property type="molecule type" value="Genomic_DNA"/>
</dbReference>
<dbReference type="PANTHER" id="PTHR11581">
    <property type="entry name" value="30S/40S RIBOSOMAL PROTEIN S4"/>
    <property type="match status" value="1"/>
</dbReference>
<comment type="caution">
    <text evidence="6">The sequence shown here is derived from an EMBL/GenBank/DDBJ whole genome shotgun (WGS) entry which is preliminary data.</text>
</comment>
<organism evidence="6 7">
    <name type="scientific">Papaver atlanticum</name>
    <dbReference type="NCBI Taxonomy" id="357466"/>
    <lineage>
        <taxon>Eukaryota</taxon>
        <taxon>Viridiplantae</taxon>
        <taxon>Streptophyta</taxon>
        <taxon>Embryophyta</taxon>
        <taxon>Tracheophyta</taxon>
        <taxon>Spermatophyta</taxon>
        <taxon>Magnoliopsida</taxon>
        <taxon>Ranunculales</taxon>
        <taxon>Papaveraceae</taxon>
        <taxon>Papaveroideae</taxon>
        <taxon>Papaver</taxon>
    </lineage>
</organism>
<reference evidence="6" key="1">
    <citation type="submission" date="2022-04" db="EMBL/GenBank/DDBJ databases">
        <title>A functionally conserved STORR gene fusion in Papaver species that diverged 16.8 million years ago.</title>
        <authorList>
            <person name="Catania T."/>
        </authorList>
    </citation>
    <scope>NUCLEOTIDE SEQUENCE</scope>
    <source>
        <strain evidence="6">S-188037</strain>
    </source>
</reference>
<dbReference type="PANTHER" id="PTHR11581:SF0">
    <property type="entry name" value="SMALL RIBOSOMAL SUBUNIT PROTEIN ES4"/>
    <property type="match status" value="1"/>
</dbReference>
<dbReference type="GO" id="GO:0003735">
    <property type="term" value="F:structural constituent of ribosome"/>
    <property type="evidence" value="ECO:0007669"/>
    <property type="project" value="InterPro"/>
</dbReference>
<dbReference type="InterPro" id="IPR036986">
    <property type="entry name" value="S4_RNA-bd_sf"/>
</dbReference>
<keyword evidence="7" id="KW-1185">Reference proteome</keyword>
<proteinExistence type="predicted"/>
<dbReference type="InterPro" id="IPR013845">
    <property type="entry name" value="Ribosomal_eS4_central_region"/>
</dbReference>
<evidence type="ECO:0000256" key="3">
    <source>
        <dbReference type="ARBA" id="ARBA00022980"/>
    </source>
</evidence>
<evidence type="ECO:0000256" key="2">
    <source>
        <dbReference type="ARBA" id="ARBA00022884"/>
    </source>
</evidence>
<protein>
    <recommendedName>
        <fullName evidence="5">Small ribosomal subunit protein eS4 central region domain-containing protein</fullName>
    </recommendedName>
</protein>
<keyword evidence="4" id="KW-0687">Ribonucleoprotein</keyword>